<name>A0A5C6EFC1_9BACT</name>
<sequence length="131" mass="15195">MVAVFVCLQGHSRHPLNRTVLPVNPDDPLTQHSEPYRIYWRDDLTFEIYNVREFQPDCFVGEYVSNELHPRVRRLFDSSNDLLPEGDNYAGPGFVVANWSVQAPGGRRVKINFPVPKYDEHRIAWKLLDDG</sequence>
<evidence type="ECO:0000313" key="1">
    <source>
        <dbReference type="EMBL" id="TWU46391.1"/>
    </source>
</evidence>
<comment type="caution">
    <text evidence="1">The sequence shown here is derived from an EMBL/GenBank/DDBJ whole genome shotgun (WGS) entry which is preliminary data.</text>
</comment>
<evidence type="ECO:0000313" key="2">
    <source>
        <dbReference type="Proteomes" id="UP000317977"/>
    </source>
</evidence>
<reference evidence="1 2" key="1">
    <citation type="submission" date="2019-02" db="EMBL/GenBank/DDBJ databases">
        <title>Deep-cultivation of Planctomycetes and their phenomic and genomic characterization uncovers novel biology.</title>
        <authorList>
            <person name="Wiegand S."/>
            <person name="Jogler M."/>
            <person name="Boedeker C."/>
            <person name="Pinto D."/>
            <person name="Vollmers J."/>
            <person name="Rivas-Marin E."/>
            <person name="Kohn T."/>
            <person name="Peeters S.H."/>
            <person name="Heuer A."/>
            <person name="Rast P."/>
            <person name="Oberbeckmann S."/>
            <person name="Bunk B."/>
            <person name="Jeske O."/>
            <person name="Meyerdierks A."/>
            <person name="Storesund J.E."/>
            <person name="Kallscheuer N."/>
            <person name="Luecker S."/>
            <person name="Lage O.M."/>
            <person name="Pohl T."/>
            <person name="Merkel B.J."/>
            <person name="Hornburger P."/>
            <person name="Mueller R.-W."/>
            <person name="Bruemmer F."/>
            <person name="Labrenz M."/>
            <person name="Spormann A.M."/>
            <person name="Op Den Camp H."/>
            <person name="Overmann J."/>
            <person name="Amann R."/>
            <person name="Jetten M.S.M."/>
            <person name="Mascher T."/>
            <person name="Medema M.H."/>
            <person name="Devos D.P."/>
            <person name="Kaster A.-K."/>
            <person name="Ovreas L."/>
            <person name="Rohde M."/>
            <person name="Galperin M.Y."/>
            <person name="Jogler C."/>
        </authorList>
    </citation>
    <scope>NUCLEOTIDE SEQUENCE [LARGE SCALE GENOMIC DNA]</scope>
    <source>
        <strain evidence="1 2">Poly59</strain>
    </source>
</reference>
<proteinExistence type="predicted"/>
<dbReference type="Proteomes" id="UP000317977">
    <property type="component" value="Unassembled WGS sequence"/>
</dbReference>
<dbReference type="AlphaFoldDB" id="A0A5C6EFC1"/>
<organism evidence="1 2">
    <name type="scientific">Rubripirellula reticaptiva</name>
    <dbReference type="NCBI Taxonomy" id="2528013"/>
    <lineage>
        <taxon>Bacteria</taxon>
        <taxon>Pseudomonadati</taxon>
        <taxon>Planctomycetota</taxon>
        <taxon>Planctomycetia</taxon>
        <taxon>Pirellulales</taxon>
        <taxon>Pirellulaceae</taxon>
        <taxon>Rubripirellula</taxon>
    </lineage>
</organism>
<protein>
    <submittedName>
        <fullName evidence="1">Uncharacterized protein</fullName>
    </submittedName>
</protein>
<gene>
    <name evidence="1" type="ORF">Poly59_53330</name>
</gene>
<accession>A0A5C6EFC1</accession>
<dbReference type="EMBL" id="SJPX01000006">
    <property type="protein sequence ID" value="TWU46391.1"/>
    <property type="molecule type" value="Genomic_DNA"/>
</dbReference>
<keyword evidence="2" id="KW-1185">Reference proteome</keyword>